<evidence type="ECO:0000313" key="1">
    <source>
        <dbReference type="EMBL" id="QBP18093.1"/>
    </source>
</evidence>
<dbReference type="KEGG" id="lji:ELX58_02810"/>
<name>A0A4P6ZKK6_9LACO</name>
<keyword evidence="2" id="KW-1185">Reference proteome</keyword>
<dbReference type="Proteomes" id="UP000294321">
    <property type="component" value="Chromosome"/>
</dbReference>
<organism evidence="1 2">
    <name type="scientific">Acetilactobacillus jinshanensis</name>
    <dbReference type="NCBI Taxonomy" id="1720083"/>
    <lineage>
        <taxon>Bacteria</taxon>
        <taxon>Bacillati</taxon>
        <taxon>Bacillota</taxon>
        <taxon>Bacilli</taxon>
        <taxon>Lactobacillales</taxon>
        <taxon>Lactobacillaceae</taxon>
        <taxon>Acetilactobacillus</taxon>
    </lineage>
</organism>
<evidence type="ECO:0000313" key="2">
    <source>
        <dbReference type="Proteomes" id="UP000294321"/>
    </source>
</evidence>
<reference evidence="2" key="1">
    <citation type="submission" date="2018-12" db="EMBL/GenBank/DDBJ databases">
        <title>A new species of lactobacillus.</title>
        <authorList>
            <person name="Jian Y."/>
            <person name="Xin L."/>
            <person name="Hong Z.J."/>
            <person name="Ming L.Z."/>
            <person name="Hong X.Z."/>
        </authorList>
    </citation>
    <scope>NUCLEOTIDE SEQUENCE [LARGE SCALE GENOMIC DNA]</scope>
    <source>
        <strain evidence="2">HSLZ-75</strain>
    </source>
</reference>
<accession>A0A4P6ZKK6</accession>
<dbReference type="AlphaFoldDB" id="A0A4P6ZKK6"/>
<dbReference type="RefSeq" id="WP_133441650.1">
    <property type="nucleotide sequence ID" value="NZ_CP034726.1"/>
</dbReference>
<sequence length="220" mass="26125">MIITKNNSNQHYSYAITDKNVVHIYSHILDNEIIDITDQVKNAFYYQENKSNDTMIPKDKITQKLLPFYDEMIKNAVNRMWGNNTMNLDLPKNPQKTVKEFEDQTDINHFYALKLHSLLAYLVPRYWKYMQKTTGIAPSRMAYDLYQIPLNRSNTLNYYVYRGTDRGSYYVPNQFLFGGDMHDSKFYAVKHFLKWANDTYLPKHPLPELKKKGIEFHKKG</sequence>
<dbReference type="EMBL" id="CP034726">
    <property type="protein sequence ID" value="QBP18093.1"/>
    <property type="molecule type" value="Genomic_DNA"/>
</dbReference>
<gene>
    <name evidence="1" type="ORF">ELX58_02810</name>
</gene>
<proteinExistence type="predicted"/>
<protein>
    <submittedName>
        <fullName evidence="1">Uncharacterized protein</fullName>
    </submittedName>
</protein>